<dbReference type="InterPro" id="IPR008407">
    <property type="entry name" value="Brnchd-chn_aa_trnsp_AzlD"/>
</dbReference>
<dbReference type="EMBL" id="RCHC01000020">
    <property type="protein sequence ID" value="RLL18503.1"/>
    <property type="molecule type" value="Genomic_DNA"/>
</dbReference>
<comment type="caution">
    <text evidence="2">The sequence shown here is derived from an EMBL/GenBank/DDBJ whole genome shotgun (WGS) entry which is preliminary data.</text>
</comment>
<sequence length="103" mass="11854">MSWTLLIGLAMVTFFNRYLFLEPKTRIVVPQFVMSMLNYAAPCLMISIAIPIVFFDHHAWKGIVQNSYFYGAVFCILVTAVTRKLLMSIVTSLVFFYGLLYLL</sequence>
<dbReference type="Pfam" id="PF05437">
    <property type="entry name" value="AzlD"/>
    <property type="match status" value="1"/>
</dbReference>
<evidence type="ECO:0000256" key="1">
    <source>
        <dbReference type="SAM" id="Phobius"/>
    </source>
</evidence>
<dbReference type="Proteomes" id="UP000280271">
    <property type="component" value="Unassembled WGS sequence"/>
</dbReference>
<evidence type="ECO:0000313" key="2">
    <source>
        <dbReference type="EMBL" id="RLL18503.1"/>
    </source>
</evidence>
<name>A0ABX9TSM5_9GAMM</name>
<feature type="transmembrane region" description="Helical" evidence="1">
    <location>
        <begin position="37"/>
        <end position="55"/>
    </location>
</feature>
<evidence type="ECO:0000313" key="3">
    <source>
        <dbReference type="Proteomes" id="UP000280271"/>
    </source>
</evidence>
<dbReference type="RefSeq" id="WP_120374562.1">
    <property type="nucleotide sequence ID" value="NZ_RCHC01000020.1"/>
</dbReference>
<organism evidence="2 3">
    <name type="scientific">Acinetobacter chengduensis</name>
    <dbReference type="NCBI Taxonomy" id="2420890"/>
    <lineage>
        <taxon>Bacteria</taxon>
        <taxon>Pseudomonadati</taxon>
        <taxon>Pseudomonadota</taxon>
        <taxon>Gammaproteobacteria</taxon>
        <taxon>Moraxellales</taxon>
        <taxon>Moraxellaceae</taxon>
        <taxon>Acinetobacter</taxon>
    </lineage>
</organism>
<keyword evidence="1" id="KW-0472">Membrane</keyword>
<feature type="transmembrane region" description="Helical" evidence="1">
    <location>
        <begin position="67"/>
        <end position="100"/>
    </location>
</feature>
<keyword evidence="3" id="KW-1185">Reference proteome</keyword>
<accession>A0ABX9TSM5</accession>
<keyword evidence="1" id="KW-0812">Transmembrane</keyword>
<proteinExistence type="predicted"/>
<keyword evidence="1" id="KW-1133">Transmembrane helix</keyword>
<gene>
    <name evidence="2" type="ORF">D9K81_14985</name>
</gene>
<reference evidence="2 3" key="1">
    <citation type="submission" date="2018-09" db="EMBL/GenBank/DDBJ databases">
        <title>The draft genome of Acinetobacter sp. strains.</title>
        <authorList>
            <person name="Qin J."/>
            <person name="Feng Y."/>
            <person name="Zong Z."/>
        </authorList>
    </citation>
    <scope>NUCLEOTIDE SEQUENCE [LARGE SCALE GENOMIC DNA]</scope>
    <source>
        <strain evidence="2 3">WCHAc060005</strain>
    </source>
</reference>
<protein>
    <submittedName>
        <fullName evidence="2">AzlD domain-containing protein</fullName>
    </submittedName>
</protein>